<sequence length="151" mass="15604">MKRVHVLLAGVFLAAAAQAQDAAKAPAAAPGLPRTAATAGAELYFIAPADGATVGKEFTVRFGLKGMGVAPAGVTTDKTGHHHLLIDVAELPPMNLPLPNDATHKHFGGGQTETTLTLTPGQHTLQLVLGDALHIPFDPPILSKKITITVK</sequence>
<evidence type="ECO:0000259" key="2">
    <source>
        <dbReference type="Pfam" id="PF14347"/>
    </source>
</evidence>
<feature type="chain" id="PRO_5020977381" evidence="1">
    <location>
        <begin position="20"/>
        <end position="151"/>
    </location>
</feature>
<evidence type="ECO:0000313" key="3">
    <source>
        <dbReference type="EMBL" id="TDR43017.1"/>
    </source>
</evidence>
<gene>
    <name evidence="3" type="ORF">DFR29_10721</name>
</gene>
<protein>
    <submittedName>
        <fullName evidence="3">Uncharacterized protein DUF4399</fullName>
    </submittedName>
</protein>
<dbReference type="OrthoDB" id="531568at2"/>
<dbReference type="AlphaFoldDB" id="A0A4R6YWG7"/>
<keyword evidence="4" id="KW-1185">Reference proteome</keyword>
<keyword evidence="1" id="KW-0732">Signal</keyword>
<reference evidence="3 4" key="1">
    <citation type="submission" date="2019-03" db="EMBL/GenBank/DDBJ databases">
        <title>Genomic Encyclopedia of Type Strains, Phase IV (KMG-IV): sequencing the most valuable type-strain genomes for metagenomic binning, comparative biology and taxonomic classification.</title>
        <authorList>
            <person name="Goeker M."/>
        </authorList>
    </citation>
    <scope>NUCLEOTIDE SEQUENCE [LARGE SCALE GENOMIC DNA]</scope>
    <source>
        <strain evidence="3 4">DSM 21667</strain>
    </source>
</reference>
<feature type="signal peptide" evidence="1">
    <location>
        <begin position="1"/>
        <end position="19"/>
    </location>
</feature>
<proteinExistence type="predicted"/>
<dbReference type="Proteomes" id="UP000295293">
    <property type="component" value="Unassembled WGS sequence"/>
</dbReference>
<dbReference type="RefSeq" id="WP_133818938.1">
    <property type="nucleotide sequence ID" value="NZ_SNZH01000007.1"/>
</dbReference>
<evidence type="ECO:0000256" key="1">
    <source>
        <dbReference type="SAM" id="SignalP"/>
    </source>
</evidence>
<evidence type="ECO:0000313" key="4">
    <source>
        <dbReference type="Proteomes" id="UP000295293"/>
    </source>
</evidence>
<name>A0A4R6YWG7_9GAMM</name>
<feature type="domain" description="DUF4399" evidence="2">
    <location>
        <begin position="60"/>
        <end position="151"/>
    </location>
</feature>
<dbReference type="Pfam" id="PF14347">
    <property type="entry name" value="DUF4399"/>
    <property type="match status" value="1"/>
</dbReference>
<dbReference type="EMBL" id="SNZH01000007">
    <property type="protein sequence ID" value="TDR43017.1"/>
    <property type="molecule type" value="Genomic_DNA"/>
</dbReference>
<accession>A0A4R6YWG7</accession>
<comment type="caution">
    <text evidence="3">The sequence shown here is derived from an EMBL/GenBank/DDBJ whole genome shotgun (WGS) entry which is preliminary data.</text>
</comment>
<organism evidence="3 4">
    <name type="scientific">Tahibacter aquaticus</name>
    <dbReference type="NCBI Taxonomy" id="520092"/>
    <lineage>
        <taxon>Bacteria</taxon>
        <taxon>Pseudomonadati</taxon>
        <taxon>Pseudomonadota</taxon>
        <taxon>Gammaproteobacteria</taxon>
        <taxon>Lysobacterales</taxon>
        <taxon>Rhodanobacteraceae</taxon>
        <taxon>Tahibacter</taxon>
    </lineage>
</organism>
<dbReference type="InterPro" id="IPR025512">
    <property type="entry name" value="DUF4399"/>
</dbReference>